<dbReference type="Proteomes" id="UP000470404">
    <property type="component" value="Unassembled WGS sequence"/>
</dbReference>
<keyword evidence="1" id="KW-1133">Transmembrane helix</keyword>
<dbReference type="EMBL" id="JAAGNC010000178">
    <property type="protein sequence ID" value="NEC60767.1"/>
    <property type="molecule type" value="Genomic_DNA"/>
</dbReference>
<dbReference type="AlphaFoldDB" id="A0A1I5I6W2"/>
<reference evidence="2 5" key="2">
    <citation type="submission" date="2020-01" db="EMBL/GenBank/DDBJ databases">
        <title>Insect and environment-associated Actinomycetes.</title>
        <authorList>
            <person name="Currrie C."/>
            <person name="Chevrette M."/>
            <person name="Carlson C."/>
            <person name="Stubbendieck R."/>
            <person name="Wendt-Pienkowski E."/>
        </authorList>
    </citation>
    <scope>NUCLEOTIDE SEQUENCE [LARGE SCALE GENOMIC DNA]</scope>
    <source>
        <strain evidence="2 5">SID8386</strain>
    </source>
</reference>
<name>A0A1I5I6W2_9PSEU</name>
<evidence type="ECO:0000256" key="1">
    <source>
        <dbReference type="SAM" id="Phobius"/>
    </source>
</evidence>
<reference evidence="3 4" key="1">
    <citation type="submission" date="2016-10" db="EMBL/GenBank/DDBJ databases">
        <authorList>
            <person name="de Groot N.N."/>
        </authorList>
    </citation>
    <scope>NUCLEOTIDE SEQUENCE [LARGE SCALE GENOMIC DNA]</scope>
    <source>
        <strain evidence="3 4">DSM 44637</strain>
    </source>
</reference>
<protein>
    <recommendedName>
        <fullName evidence="6">DUF1707 domain-containing protein</fullName>
    </recommendedName>
</protein>
<dbReference type="EMBL" id="FOWC01000002">
    <property type="protein sequence ID" value="SFO55801.1"/>
    <property type="molecule type" value="Genomic_DNA"/>
</dbReference>
<feature type="transmembrane region" description="Helical" evidence="1">
    <location>
        <begin position="75"/>
        <end position="93"/>
    </location>
</feature>
<keyword evidence="1" id="KW-0472">Membrane</keyword>
<dbReference type="RefSeq" id="WP_067580526.1">
    <property type="nucleotide sequence ID" value="NZ_FOWC01000002.1"/>
</dbReference>
<evidence type="ECO:0000313" key="5">
    <source>
        <dbReference type="Proteomes" id="UP000470404"/>
    </source>
</evidence>
<keyword evidence="1" id="KW-0812">Transmembrane</keyword>
<evidence type="ECO:0000313" key="3">
    <source>
        <dbReference type="EMBL" id="SFO55801.1"/>
    </source>
</evidence>
<gene>
    <name evidence="2" type="ORF">G3I59_35550</name>
    <name evidence="3" type="ORF">SAMN05421854_102281</name>
</gene>
<dbReference type="Proteomes" id="UP000199137">
    <property type="component" value="Unassembled WGS sequence"/>
</dbReference>
<evidence type="ECO:0000313" key="2">
    <source>
        <dbReference type="EMBL" id="NEC60767.1"/>
    </source>
</evidence>
<feature type="transmembrane region" description="Helical" evidence="1">
    <location>
        <begin position="105"/>
        <end position="123"/>
    </location>
</feature>
<keyword evidence="5" id="KW-1185">Reference proteome</keyword>
<accession>A0A1I5I6W2</accession>
<organism evidence="3 4">
    <name type="scientific">Amycolatopsis rubida</name>
    <dbReference type="NCBI Taxonomy" id="112413"/>
    <lineage>
        <taxon>Bacteria</taxon>
        <taxon>Bacillati</taxon>
        <taxon>Actinomycetota</taxon>
        <taxon>Actinomycetes</taxon>
        <taxon>Pseudonocardiales</taxon>
        <taxon>Pseudonocardiaceae</taxon>
        <taxon>Amycolatopsis</taxon>
    </lineage>
</organism>
<evidence type="ECO:0000313" key="4">
    <source>
        <dbReference type="Proteomes" id="UP000199137"/>
    </source>
</evidence>
<sequence>MNATRRFAGRVTELDRKLAATEIEHARSQGEYDVAEAARRLARVQTATTQAALRVAVAGRAGDVIPPALEAAPRVAIALWLLVSVVHIVIWLLDGVLNGDWDPSWLLWVLLGGGVLAGGVWAAREWDRRLRAVSGAGG</sequence>
<proteinExistence type="predicted"/>
<dbReference type="OrthoDB" id="3628317at2"/>
<evidence type="ECO:0008006" key="6">
    <source>
        <dbReference type="Google" id="ProtNLM"/>
    </source>
</evidence>